<organism evidence="1 2">
    <name type="scientific">Rhodovastum atsumiense</name>
    <dbReference type="NCBI Taxonomy" id="504468"/>
    <lineage>
        <taxon>Bacteria</taxon>
        <taxon>Pseudomonadati</taxon>
        <taxon>Pseudomonadota</taxon>
        <taxon>Alphaproteobacteria</taxon>
        <taxon>Acetobacterales</taxon>
        <taxon>Acetobacteraceae</taxon>
        <taxon>Rhodovastum</taxon>
    </lineage>
</organism>
<proteinExistence type="predicted"/>
<sequence>MPQPTGQGGAGVPITTYGLALRSITYLPSRDGSPGVEPPGLQRDRVYLTFNNQPIWNEAATTLRPYETVWIRNVSPIAFTGAASLDFYETSSHSGTPGGFFHAVRQISPSQEPSGAFSLTCGAYDINVDVVHRDASGNWI</sequence>
<dbReference type="RefSeq" id="WP_150045784.1">
    <property type="nucleotide sequence ID" value="NZ_OW485601.1"/>
</dbReference>
<dbReference type="AlphaFoldDB" id="A0A5M6IID9"/>
<gene>
    <name evidence="1" type="ORF">F1189_31305</name>
</gene>
<accession>A0A5M6IID9</accession>
<reference evidence="1 2" key="1">
    <citation type="submission" date="2019-09" db="EMBL/GenBank/DDBJ databases">
        <title>Genome sequence of Rhodovastum atsumiense, a diverse member of the Acetobacteraceae family of non-sulfur purple photosynthetic bacteria.</title>
        <authorList>
            <person name="Meyer T."/>
            <person name="Kyndt J."/>
        </authorList>
    </citation>
    <scope>NUCLEOTIDE SEQUENCE [LARGE SCALE GENOMIC DNA]</scope>
    <source>
        <strain evidence="1 2">DSM 21279</strain>
    </source>
</reference>
<dbReference type="Proteomes" id="UP000325255">
    <property type="component" value="Unassembled WGS sequence"/>
</dbReference>
<evidence type="ECO:0000313" key="1">
    <source>
        <dbReference type="EMBL" id="KAA5607974.1"/>
    </source>
</evidence>
<protein>
    <submittedName>
        <fullName evidence="1">Uncharacterized protein</fullName>
    </submittedName>
</protein>
<dbReference type="EMBL" id="VWPK01000120">
    <property type="protein sequence ID" value="KAA5607974.1"/>
    <property type="molecule type" value="Genomic_DNA"/>
</dbReference>
<comment type="caution">
    <text evidence="1">The sequence shown here is derived from an EMBL/GenBank/DDBJ whole genome shotgun (WGS) entry which is preliminary data.</text>
</comment>
<keyword evidence="2" id="KW-1185">Reference proteome</keyword>
<name>A0A5M6IID9_9PROT</name>
<evidence type="ECO:0000313" key="2">
    <source>
        <dbReference type="Proteomes" id="UP000325255"/>
    </source>
</evidence>